<protein>
    <recommendedName>
        <fullName evidence="3">T6SS immunity protein Tdi1 C-terminal domain-containing protein</fullName>
    </recommendedName>
</protein>
<keyword evidence="2" id="KW-1185">Reference proteome</keyword>
<sequence length="143" mass="15809">MELTKQFSGEQYVAALESWSWLDLHGKSPRFTSLFGDVFLEDENGAWWFLSTLTGELHPGWPDGAALAAELDTEAGQDEYLLGALAMAAFHRRGLTLGDDDVYAYVPPPVVTGKFDVDLIQVFKFSVAVNMAGQLHQQLREGT</sequence>
<reference evidence="1 2" key="1">
    <citation type="submission" date="2020-08" db="EMBL/GenBank/DDBJ databases">
        <title>Sequencing the genomes of 1000 actinobacteria strains.</title>
        <authorList>
            <person name="Klenk H.-P."/>
        </authorList>
    </citation>
    <scope>NUCLEOTIDE SEQUENCE [LARGE SCALE GENOMIC DNA]</scope>
    <source>
        <strain evidence="1 2">DSM 45518</strain>
    </source>
</reference>
<name>A0A7W7G7A9_9ACTN</name>
<proteinExistence type="predicted"/>
<organism evidence="1 2">
    <name type="scientific">Paractinoplanes abujensis</name>
    <dbReference type="NCBI Taxonomy" id="882441"/>
    <lineage>
        <taxon>Bacteria</taxon>
        <taxon>Bacillati</taxon>
        <taxon>Actinomycetota</taxon>
        <taxon>Actinomycetes</taxon>
        <taxon>Micromonosporales</taxon>
        <taxon>Micromonosporaceae</taxon>
        <taxon>Paractinoplanes</taxon>
    </lineage>
</organism>
<accession>A0A7W7G7A9</accession>
<evidence type="ECO:0000313" key="1">
    <source>
        <dbReference type="EMBL" id="MBB4696791.1"/>
    </source>
</evidence>
<dbReference type="EMBL" id="JACHMF010000001">
    <property type="protein sequence ID" value="MBB4696791.1"/>
    <property type="molecule type" value="Genomic_DNA"/>
</dbReference>
<gene>
    <name evidence="1" type="ORF">BKA14_006939</name>
</gene>
<comment type="caution">
    <text evidence="1">The sequence shown here is derived from an EMBL/GenBank/DDBJ whole genome shotgun (WGS) entry which is preliminary data.</text>
</comment>
<evidence type="ECO:0008006" key="3">
    <source>
        <dbReference type="Google" id="ProtNLM"/>
    </source>
</evidence>
<dbReference type="Proteomes" id="UP000542742">
    <property type="component" value="Unassembled WGS sequence"/>
</dbReference>
<dbReference type="AlphaFoldDB" id="A0A7W7G7A9"/>
<evidence type="ECO:0000313" key="2">
    <source>
        <dbReference type="Proteomes" id="UP000542742"/>
    </source>
</evidence>
<dbReference type="RefSeq" id="WP_184954989.1">
    <property type="nucleotide sequence ID" value="NZ_BOMC01000020.1"/>
</dbReference>